<dbReference type="SMART" id="SM00692">
    <property type="entry name" value="DM3"/>
    <property type="match status" value="1"/>
</dbReference>
<dbReference type="PANTHER" id="PTHR15740">
    <property type="entry name" value="NEUROPROTECTIVE PEPTIDE-CONTAINING PROTEIN"/>
    <property type="match status" value="1"/>
</dbReference>
<dbReference type="InterPro" id="IPR006612">
    <property type="entry name" value="THAP_Znf"/>
</dbReference>
<evidence type="ECO:0000256" key="2">
    <source>
        <dbReference type="ARBA" id="ARBA00022771"/>
    </source>
</evidence>
<dbReference type="Pfam" id="PF05485">
    <property type="entry name" value="THAP"/>
    <property type="match status" value="1"/>
</dbReference>
<dbReference type="GO" id="GO:0005634">
    <property type="term" value="C:nucleus"/>
    <property type="evidence" value="ECO:0007669"/>
    <property type="project" value="TreeGrafter"/>
</dbReference>
<dbReference type="AlphaFoldDB" id="A0A8C4R6Q7"/>
<keyword evidence="4 5" id="KW-0238">DNA-binding</keyword>
<keyword evidence="3" id="KW-0862">Zinc</keyword>
<dbReference type="InterPro" id="IPR001356">
    <property type="entry name" value="HD"/>
</dbReference>
<evidence type="ECO:0000256" key="5">
    <source>
        <dbReference type="PROSITE-ProRule" id="PRU00309"/>
    </source>
</evidence>
<feature type="compositionally biased region" description="Polar residues" evidence="6">
    <location>
        <begin position="835"/>
        <end position="845"/>
    </location>
</feature>
<dbReference type="Proteomes" id="UP000694388">
    <property type="component" value="Unplaced"/>
</dbReference>
<feature type="compositionally biased region" description="Low complexity" evidence="6">
    <location>
        <begin position="814"/>
        <end position="825"/>
    </location>
</feature>
<keyword evidence="1" id="KW-0479">Metal-binding</keyword>
<keyword evidence="2 5" id="KW-0863">Zinc-finger</keyword>
<dbReference type="GeneTree" id="ENSGT01030000235152"/>
<evidence type="ECO:0000256" key="1">
    <source>
        <dbReference type="ARBA" id="ARBA00022723"/>
    </source>
</evidence>
<evidence type="ECO:0000256" key="3">
    <source>
        <dbReference type="ARBA" id="ARBA00022833"/>
    </source>
</evidence>
<dbReference type="InterPro" id="IPR038861">
    <property type="entry name" value="ADNP/ADNP2"/>
</dbReference>
<dbReference type="PROSITE" id="PS50950">
    <property type="entry name" value="ZF_THAP"/>
    <property type="match status" value="1"/>
</dbReference>
<evidence type="ECO:0000256" key="6">
    <source>
        <dbReference type="SAM" id="MobiDB-lite"/>
    </source>
</evidence>
<dbReference type="GO" id="GO:0010468">
    <property type="term" value="P:regulation of gene expression"/>
    <property type="evidence" value="ECO:0007669"/>
    <property type="project" value="TreeGrafter"/>
</dbReference>
<sequence>MPRSCSSFDCRMRQSDEIVKSGVTFHRFPKEPVIRQRWVCAMRRVDRGADQQWVPGPGACLCSRHFHEQDFFPYGERQRLKPDAVPSFFSFKVPLDPKESACQRCKFTTKNLLRFDRHVRAFHWSHIPECILFPCLHCRFRAPRIEMEKHVLTAHRPIFLQLGKNTEQGCSQFEPMDDQSTYQGLPREVFNEMMLTLRQVAYSCRLCKCLSTVYNKIWCHVPRAHRGAYSVDSIAMVAVVSDKDLLAAVSSRAASQAAAHATNMKRILLAPKTTGPPAILVRLGEEFCCLLCGKRGFNQELAQQHLLMEHRLMMHTTVLRGIQGLPPPPPLRMAPPHFLPPGFVVATNQSTRPSSPLQPPPLLSNPESTIATRPIFSTSEVTCVPSDQTSVISGPASCVVLQPNVGFCVCCQTFIQKADIPRHRISCPKKPINTKVVSRPSPLPSLASPQLISSPALPQGLISNAGAFSTTTFPSCFPSNLSSSTSVPKTSGPHIMERIPDVSSKTISSATTSPIPTWPVSAVTSSVSLQGTTSCMPIPPLSTTTPLSTLQSQPGTVPLSNLISSLLCCHVCRLNFSTHAALTEHLINSPSCFSYYTDLPSAPVNSSNTSKPTMPLLTLMVGKDGSSNMQPAQLLPQQLQHAQQPFLRLLQSSHPLQRQSHPSAPFATIGLNLSHQPTTPTVSHGASMKVKPRNGPRVQVKENPQSTSPFPLPRNVYPYSIPMHQTVPVLAQNSVPGHMSFGSNQPRSPLLLPSNHQMFSLPRQEGSTFCYPSQFMMTPVSTATSKTTTQPNSVMYNITRVGNALNPLYRTNFPTPTAAQQIPQQSRGLERSHALSVSDQNSQKGSPLWKDKVNKWTTNEYFKYKRTVAEMLHQKKRKQLGNDKSGFFPVVMIKRLKLKSTEGGLTVTEQEIEKILKADKYLRQPFRSKTLEPNVLFKDREDLSAENEVYVDAVQRGTKVAESMAQRLARANCFFCPKIVSGPRQDIREQLAKHLAFSHGVVQNYDDVHKQVRYSCIRCKNLLGYPLNQFSLDWHHERCKSILIKQLPIASMSPAGSSSMVTVSTEMKNTSEKPTVVQGDVVSRPVKSEKMSKLEMKRLLLKNSRCIRNKLYLEKYMNQQPYPSKKELVKIANHLDLKVNDVARKFAFNRYACQKAMKKLQSKVLLGFDEHALSVVKHCLVFKNEPSSSVHQVIIDASDGDMKF</sequence>
<dbReference type="SUPFAM" id="SSF57716">
    <property type="entry name" value="Glucocorticoid receptor-like (DNA-binding domain)"/>
    <property type="match status" value="1"/>
</dbReference>
<dbReference type="InterPro" id="IPR013087">
    <property type="entry name" value="Znf_C2H2_type"/>
</dbReference>
<dbReference type="GO" id="GO:0003677">
    <property type="term" value="F:DNA binding"/>
    <property type="evidence" value="ECO:0007669"/>
    <property type="project" value="UniProtKB-UniRule"/>
</dbReference>
<evidence type="ECO:0000256" key="4">
    <source>
        <dbReference type="ARBA" id="ARBA00023125"/>
    </source>
</evidence>
<feature type="region of interest" description="Disordered" evidence="6">
    <location>
        <begin position="678"/>
        <end position="711"/>
    </location>
</feature>
<feature type="domain" description="THAP-type" evidence="7">
    <location>
        <begin position="1"/>
        <end position="89"/>
    </location>
</feature>
<feature type="region of interest" description="Disordered" evidence="6">
    <location>
        <begin position="812"/>
        <end position="848"/>
    </location>
</feature>
<name>A0A8C4R6Q7_EPTBU</name>
<proteinExistence type="predicted"/>
<dbReference type="CDD" id="cd00086">
    <property type="entry name" value="homeodomain"/>
    <property type="match status" value="1"/>
</dbReference>
<dbReference type="GO" id="GO:0008270">
    <property type="term" value="F:zinc ion binding"/>
    <property type="evidence" value="ECO:0007669"/>
    <property type="project" value="UniProtKB-KW"/>
</dbReference>
<dbReference type="Ensembl" id="ENSEBUT00000026263.1">
    <property type="protein sequence ID" value="ENSEBUP00000025687.1"/>
    <property type="gene ID" value="ENSEBUG00000015827.1"/>
</dbReference>
<dbReference type="SMART" id="SM00980">
    <property type="entry name" value="THAP"/>
    <property type="match status" value="1"/>
</dbReference>
<reference evidence="8" key="2">
    <citation type="submission" date="2025-09" db="UniProtKB">
        <authorList>
            <consortium name="Ensembl"/>
        </authorList>
    </citation>
    <scope>IDENTIFICATION</scope>
</reference>
<protein>
    <recommendedName>
        <fullName evidence="7">THAP-type domain-containing protein</fullName>
    </recommendedName>
</protein>
<evidence type="ECO:0000313" key="8">
    <source>
        <dbReference type="Ensembl" id="ENSEBUP00000025687.1"/>
    </source>
</evidence>
<dbReference type="SMART" id="SM00355">
    <property type="entry name" value="ZnF_C2H2"/>
    <property type="match status" value="5"/>
</dbReference>
<keyword evidence="9" id="KW-1185">Reference proteome</keyword>
<evidence type="ECO:0000259" key="7">
    <source>
        <dbReference type="PROSITE" id="PS50950"/>
    </source>
</evidence>
<reference evidence="8" key="1">
    <citation type="submission" date="2025-08" db="UniProtKB">
        <authorList>
            <consortium name="Ensembl"/>
        </authorList>
    </citation>
    <scope>IDENTIFICATION</scope>
</reference>
<accession>A0A8C4R6Q7</accession>
<organism evidence="8 9">
    <name type="scientific">Eptatretus burgeri</name>
    <name type="common">Inshore hagfish</name>
    <dbReference type="NCBI Taxonomy" id="7764"/>
    <lineage>
        <taxon>Eukaryota</taxon>
        <taxon>Metazoa</taxon>
        <taxon>Chordata</taxon>
        <taxon>Craniata</taxon>
        <taxon>Vertebrata</taxon>
        <taxon>Cyclostomata</taxon>
        <taxon>Myxini</taxon>
        <taxon>Myxiniformes</taxon>
        <taxon>Myxinidae</taxon>
        <taxon>Eptatretinae</taxon>
        <taxon>Eptatretus</taxon>
    </lineage>
</organism>
<evidence type="ECO:0000313" key="9">
    <source>
        <dbReference type="Proteomes" id="UP000694388"/>
    </source>
</evidence>
<dbReference type="PANTHER" id="PTHR15740:SF2">
    <property type="entry name" value="ACTIVITY-DEPENDENT NEUROPROTECTOR HOMEOBOX PROTEIN 2"/>
    <property type="match status" value="1"/>
</dbReference>